<keyword evidence="2" id="KW-1133">Transmembrane helix</keyword>
<evidence type="ECO:0000313" key="3">
    <source>
        <dbReference type="EMBL" id="MFF4525315.1"/>
    </source>
</evidence>
<protein>
    <recommendedName>
        <fullName evidence="5">Integral membrane protein</fullName>
    </recommendedName>
</protein>
<feature type="transmembrane region" description="Helical" evidence="2">
    <location>
        <begin position="55"/>
        <end position="74"/>
    </location>
</feature>
<organism evidence="3 4">
    <name type="scientific">Streptomyces bluensis</name>
    <dbReference type="NCBI Taxonomy" id="33897"/>
    <lineage>
        <taxon>Bacteria</taxon>
        <taxon>Bacillati</taxon>
        <taxon>Actinomycetota</taxon>
        <taxon>Actinomycetes</taxon>
        <taxon>Kitasatosporales</taxon>
        <taxon>Streptomycetaceae</taxon>
        <taxon>Streptomyces</taxon>
    </lineage>
</organism>
<accession>A0ABW6UPE9</accession>
<evidence type="ECO:0000313" key="4">
    <source>
        <dbReference type="Proteomes" id="UP001602058"/>
    </source>
</evidence>
<feature type="transmembrane region" description="Helical" evidence="2">
    <location>
        <begin position="20"/>
        <end position="43"/>
    </location>
</feature>
<evidence type="ECO:0008006" key="5">
    <source>
        <dbReference type="Google" id="ProtNLM"/>
    </source>
</evidence>
<keyword evidence="2" id="KW-0812">Transmembrane</keyword>
<sequence length="200" mass="22000">MQGPGYVPQPPHSPSPGAQITLRAVFVALAVFSCGFLAWPSLLRLAVVTRKPLHWALFTLAVVHISVVITLISIDPGEDEFQAEGSAGMWLMLVGMVPIIAYYLYADIRHFSQYRPTQYAQTAGYAQPPQTGYGYPGPQPFPPSPPVQQPPPVQPQAQGQPQPHPQPQPQPQRPAPARIDQVRAELDELSDYLRKHEGGR</sequence>
<evidence type="ECO:0000256" key="1">
    <source>
        <dbReference type="SAM" id="MobiDB-lite"/>
    </source>
</evidence>
<dbReference type="Proteomes" id="UP001602058">
    <property type="component" value="Unassembled WGS sequence"/>
</dbReference>
<feature type="compositionally biased region" description="Pro residues" evidence="1">
    <location>
        <begin position="137"/>
        <end position="154"/>
    </location>
</feature>
<name>A0ABW6UPE9_9ACTN</name>
<dbReference type="EMBL" id="JBIAWJ010000017">
    <property type="protein sequence ID" value="MFF4525315.1"/>
    <property type="molecule type" value="Genomic_DNA"/>
</dbReference>
<comment type="caution">
    <text evidence="3">The sequence shown here is derived from an EMBL/GenBank/DDBJ whole genome shotgun (WGS) entry which is preliminary data.</text>
</comment>
<keyword evidence="4" id="KW-1185">Reference proteome</keyword>
<evidence type="ECO:0000256" key="2">
    <source>
        <dbReference type="SAM" id="Phobius"/>
    </source>
</evidence>
<feature type="region of interest" description="Disordered" evidence="1">
    <location>
        <begin position="125"/>
        <end position="180"/>
    </location>
</feature>
<dbReference type="RefSeq" id="WP_387890524.1">
    <property type="nucleotide sequence ID" value="NZ_JBIAWJ010000017.1"/>
</dbReference>
<reference evidence="3 4" key="1">
    <citation type="submission" date="2024-10" db="EMBL/GenBank/DDBJ databases">
        <title>The Natural Products Discovery Center: Release of the First 8490 Sequenced Strains for Exploring Actinobacteria Biosynthetic Diversity.</title>
        <authorList>
            <person name="Kalkreuter E."/>
            <person name="Kautsar S.A."/>
            <person name="Yang D."/>
            <person name="Bader C.D."/>
            <person name="Teijaro C.N."/>
            <person name="Fluegel L."/>
            <person name="Davis C.M."/>
            <person name="Simpson J.R."/>
            <person name="Lauterbach L."/>
            <person name="Steele A.D."/>
            <person name="Gui C."/>
            <person name="Meng S."/>
            <person name="Li G."/>
            <person name="Viehrig K."/>
            <person name="Ye F."/>
            <person name="Su P."/>
            <person name="Kiefer A.F."/>
            <person name="Nichols A."/>
            <person name="Cepeda A.J."/>
            <person name="Yan W."/>
            <person name="Fan B."/>
            <person name="Jiang Y."/>
            <person name="Adhikari A."/>
            <person name="Zheng C.-J."/>
            <person name="Schuster L."/>
            <person name="Cowan T.M."/>
            <person name="Smanski M.J."/>
            <person name="Chevrette M.G."/>
            <person name="De Carvalho L.P.S."/>
            <person name="Shen B."/>
        </authorList>
    </citation>
    <scope>NUCLEOTIDE SEQUENCE [LARGE SCALE GENOMIC DNA]</scope>
    <source>
        <strain evidence="3 4">NPDC001390</strain>
    </source>
</reference>
<proteinExistence type="predicted"/>
<feature type="transmembrane region" description="Helical" evidence="2">
    <location>
        <begin position="86"/>
        <end position="105"/>
    </location>
</feature>
<feature type="compositionally biased region" description="Pro residues" evidence="1">
    <location>
        <begin position="162"/>
        <end position="174"/>
    </location>
</feature>
<keyword evidence="2" id="KW-0472">Membrane</keyword>
<gene>
    <name evidence="3" type="ORF">ACFY1D_28370</name>
</gene>